<evidence type="ECO:0000313" key="1">
    <source>
        <dbReference type="EMBL" id="KAK3033488.1"/>
    </source>
</evidence>
<protein>
    <submittedName>
        <fullName evidence="1">Uncharacterized protein</fullName>
    </submittedName>
</protein>
<dbReference type="PANTHER" id="PTHR48476">
    <property type="entry name" value="SHORT-CHAIN DEHYDROGENASE TIC 32, CHLOROPLASTIC-LIKE"/>
    <property type="match status" value="1"/>
</dbReference>
<dbReference type="AlphaFoldDB" id="A0AA88WYF4"/>
<dbReference type="Gene3D" id="3.40.50.720">
    <property type="entry name" value="NAD(P)-binding Rossmann-like Domain"/>
    <property type="match status" value="2"/>
</dbReference>
<name>A0AA88WYF4_9ASTE</name>
<dbReference type="PANTHER" id="PTHR48476:SF1">
    <property type="entry name" value="SHORT-CHAIN DEHYDROGENASE TIC 32, CHLOROPLASTIC-LIKE"/>
    <property type="match status" value="1"/>
</dbReference>
<organism evidence="1 2">
    <name type="scientific">Escallonia herrerae</name>
    <dbReference type="NCBI Taxonomy" id="1293975"/>
    <lineage>
        <taxon>Eukaryota</taxon>
        <taxon>Viridiplantae</taxon>
        <taxon>Streptophyta</taxon>
        <taxon>Embryophyta</taxon>
        <taxon>Tracheophyta</taxon>
        <taxon>Spermatophyta</taxon>
        <taxon>Magnoliopsida</taxon>
        <taxon>eudicotyledons</taxon>
        <taxon>Gunneridae</taxon>
        <taxon>Pentapetalae</taxon>
        <taxon>asterids</taxon>
        <taxon>campanulids</taxon>
        <taxon>Escalloniales</taxon>
        <taxon>Escalloniaceae</taxon>
        <taxon>Escallonia</taxon>
    </lineage>
</organism>
<dbReference type="Pfam" id="PF00106">
    <property type="entry name" value="adh_short"/>
    <property type="match status" value="1"/>
</dbReference>
<reference evidence="1" key="1">
    <citation type="submission" date="2022-12" db="EMBL/GenBank/DDBJ databases">
        <title>Draft genome assemblies for two species of Escallonia (Escalloniales).</title>
        <authorList>
            <person name="Chanderbali A."/>
            <person name="Dervinis C."/>
            <person name="Anghel I."/>
            <person name="Soltis D."/>
            <person name="Soltis P."/>
            <person name="Zapata F."/>
        </authorList>
    </citation>
    <scope>NUCLEOTIDE SEQUENCE</scope>
    <source>
        <strain evidence="1">UCBG64.0493</strain>
        <tissue evidence="1">Leaf</tissue>
    </source>
</reference>
<dbReference type="InterPro" id="IPR036291">
    <property type="entry name" value="NAD(P)-bd_dom_sf"/>
</dbReference>
<proteinExistence type="predicted"/>
<dbReference type="SUPFAM" id="SSF51735">
    <property type="entry name" value="NAD(P)-binding Rossmann-fold domains"/>
    <property type="match status" value="1"/>
</dbReference>
<dbReference type="EMBL" id="JAVXUP010000232">
    <property type="protein sequence ID" value="KAK3033488.1"/>
    <property type="molecule type" value="Genomic_DNA"/>
</dbReference>
<evidence type="ECO:0000313" key="2">
    <source>
        <dbReference type="Proteomes" id="UP001188597"/>
    </source>
</evidence>
<dbReference type="Proteomes" id="UP001188597">
    <property type="component" value="Unassembled WGS sequence"/>
</dbReference>
<keyword evidence="2" id="KW-1185">Reference proteome</keyword>
<accession>A0AA88WYF4</accession>
<dbReference type="InterPro" id="IPR002347">
    <property type="entry name" value="SDR_fam"/>
</dbReference>
<comment type="caution">
    <text evidence="1">The sequence shown here is derived from an EMBL/GenBank/DDBJ whole genome shotgun (WGS) entry which is preliminary data.</text>
</comment>
<dbReference type="InterPro" id="IPR055280">
    <property type="entry name" value="TIC32"/>
</dbReference>
<gene>
    <name evidence="1" type="ORF">RJ639_032717</name>
</gene>
<sequence>MKEALRYLAGVAGPSGYGSNSTAEQVTQDCSCPSPSHHPLTAIVTATSGIGAETARVLAKRGVRVVVPARDLKKGAQLKEMIQKESPEAKIVLLEIDLGSFASIKSFCSEFLSLNLPLNILMAFSANRTFAGEDDFLFFVACKFLKSTAQGASTTCYVALSPKTEGVSGSYFADCNESRCSSLANDESEALQLWNQTRAL</sequence>